<keyword evidence="3" id="KW-0804">Transcription</keyword>
<evidence type="ECO:0000313" key="7">
    <source>
        <dbReference type="Proteomes" id="UP000244904"/>
    </source>
</evidence>
<sequence>MGKGRNGIQVIERAARILRALKDNQSGMSLGQIAEAVDLPRSTVQRIVGALQSERLVIAGSNGGRLRLGPELSALAEAARYNIVETCRLLLTELAQATGETADLSVLRGSAMIFLDQVPGTHRLRTVSSVGEAFPLTSTANGRACLALMENDAAMALAREEWSRQGHPGDEASLLNELERIRRTGLAYDLDEHTQGICAVGFAFADWTGDLHSISVPVPTTRFEEIRDVVEDALRNTAGHVQRMMEKGRFPT</sequence>
<evidence type="ECO:0000256" key="3">
    <source>
        <dbReference type="ARBA" id="ARBA00023163"/>
    </source>
</evidence>
<accession>A0A2R8AR42</accession>
<reference evidence="7" key="1">
    <citation type="submission" date="2018-03" db="EMBL/GenBank/DDBJ databases">
        <authorList>
            <person name="Rodrigo-Torres L."/>
            <person name="Arahal R. D."/>
            <person name="Lucena T."/>
        </authorList>
    </citation>
    <scope>NUCLEOTIDE SEQUENCE [LARGE SCALE GENOMIC DNA]</scope>
    <source>
        <strain evidence="7">CECT 8871</strain>
    </source>
</reference>
<evidence type="ECO:0000256" key="1">
    <source>
        <dbReference type="ARBA" id="ARBA00023015"/>
    </source>
</evidence>
<keyword evidence="7" id="KW-1185">Reference proteome</keyword>
<dbReference type="GO" id="GO:0003677">
    <property type="term" value="F:DNA binding"/>
    <property type="evidence" value="ECO:0007669"/>
    <property type="project" value="UniProtKB-KW"/>
</dbReference>
<dbReference type="Proteomes" id="UP000244904">
    <property type="component" value="Unassembled WGS sequence"/>
</dbReference>
<dbReference type="SUPFAM" id="SSF55781">
    <property type="entry name" value="GAF domain-like"/>
    <property type="match status" value="1"/>
</dbReference>
<dbReference type="SUPFAM" id="SSF46785">
    <property type="entry name" value="Winged helix' DNA-binding domain"/>
    <property type="match status" value="1"/>
</dbReference>
<dbReference type="Pfam" id="PF01614">
    <property type="entry name" value="IclR_C"/>
    <property type="match status" value="1"/>
</dbReference>
<dbReference type="SMART" id="SM00346">
    <property type="entry name" value="HTH_ICLR"/>
    <property type="match status" value="1"/>
</dbReference>
<dbReference type="CDD" id="cd00090">
    <property type="entry name" value="HTH_ARSR"/>
    <property type="match status" value="1"/>
</dbReference>
<evidence type="ECO:0000256" key="2">
    <source>
        <dbReference type="ARBA" id="ARBA00023125"/>
    </source>
</evidence>
<keyword evidence="2" id="KW-0238">DNA-binding</keyword>
<feature type="domain" description="HTH iclR-type" evidence="4">
    <location>
        <begin position="8"/>
        <end position="70"/>
    </location>
</feature>
<evidence type="ECO:0000259" key="4">
    <source>
        <dbReference type="PROSITE" id="PS51077"/>
    </source>
</evidence>
<name>A0A2R8AR42_9RHOB</name>
<evidence type="ECO:0000313" key="6">
    <source>
        <dbReference type="EMBL" id="SPF78495.1"/>
    </source>
</evidence>
<keyword evidence="1" id="KW-0805">Transcription regulation</keyword>
<evidence type="ECO:0000259" key="5">
    <source>
        <dbReference type="PROSITE" id="PS51078"/>
    </source>
</evidence>
<organism evidence="6 7">
    <name type="scientific">Pseudoprimorskyibacter insulae</name>
    <dbReference type="NCBI Taxonomy" id="1695997"/>
    <lineage>
        <taxon>Bacteria</taxon>
        <taxon>Pseudomonadati</taxon>
        <taxon>Pseudomonadota</taxon>
        <taxon>Alphaproteobacteria</taxon>
        <taxon>Rhodobacterales</taxon>
        <taxon>Paracoccaceae</taxon>
        <taxon>Pseudoprimorskyibacter</taxon>
    </lineage>
</organism>
<dbReference type="InterPro" id="IPR036390">
    <property type="entry name" value="WH_DNA-bd_sf"/>
</dbReference>
<dbReference type="GO" id="GO:0003700">
    <property type="term" value="F:DNA-binding transcription factor activity"/>
    <property type="evidence" value="ECO:0007669"/>
    <property type="project" value="TreeGrafter"/>
</dbReference>
<proteinExistence type="predicted"/>
<dbReference type="PROSITE" id="PS51077">
    <property type="entry name" value="HTH_ICLR"/>
    <property type="match status" value="1"/>
</dbReference>
<gene>
    <name evidence="6" type="primary">srpS</name>
    <name evidence="6" type="ORF">PRI8871_01099</name>
</gene>
<dbReference type="Gene3D" id="1.10.10.10">
    <property type="entry name" value="Winged helix-like DNA-binding domain superfamily/Winged helix DNA-binding domain"/>
    <property type="match status" value="1"/>
</dbReference>
<dbReference type="PROSITE" id="PS51078">
    <property type="entry name" value="ICLR_ED"/>
    <property type="match status" value="1"/>
</dbReference>
<feature type="domain" description="IclR-ED" evidence="5">
    <location>
        <begin position="71"/>
        <end position="252"/>
    </location>
</feature>
<dbReference type="PANTHER" id="PTHR30136">
    <property type="entry name" value="HELIX-TURN-HELIX TRANSCRIPTIONAL REGULATOR, ICLR FAMILY"/>
    <property type="match status" value="1"/>
</dbReference>
<dbReference type="PANTHER" id="PTHR30136:SF35">
    <property type="entry name" value="HTH-TYPE TRANSCRIPTIONAL REGULATOR RV1719"/>
    <property type="match status" value="1"/>
</dbReference>
<dbReference type="InterPro" id="IPR005471">
    <property type="entry name" value="Tscrpt_reg_IclR_N"/>
</dbReference>
<dbReference type="GO" id="GO:0045892">
    <property type="term" value="P:negative regulation of DNA-templated transcription"/>
    <property type="evidence" value="ECO:0007669"/>
    <property type="project" value="TreeGrafter"/>
</dbReference>
<protein>
    <submittedName>
        <fullName evidence="6">HTH-type transcriptional regulator SrpS</fullName>
    </submittedName>
</protein>
<dbReference type="AlphaFoldDB" id="A0A2R8AR42"/>
<dbReference type="Pfam" id="PF09339">
    <property type="entry name" value="HTH_IclR"/>
    <property type="match status" value="1"/>
</dbReference>
<dbReference type="Gene3D" id="3.30.450.40">
    <property type="match status" value="1"/>
</dbReference>
<dbReference type="InterPro" id="IPR036388">
    <property type="entry name" value="WH-like_DNA-bd_sf"/>
</dbReference>
<dbReference type="InterPro" id="IPR029016">
    <property type="entry name" value="GAF-like_dom_sf"/>
</dbReference>
<dbReference type="InterPro" id="IPR050707">
    <property type="entry name" value="HTH_MetabolicPath_Reg"/>
</dbReference>
<dbReference type="InterPro" id="IPR014757">
    <property type="entry name" value="Tscrpt_reg_IclR_C"/>
</dbReference>
<dbReference type="EMBL" id="OMOJ01000001">
    <property type="protein sequence ID" value="SPF78495.1"/>
    <property type="molecule type" value="Genomic_DNA"/>
</dbReference>
<dbReference type="InterPro" id="IPR011991">
    <property type="entry name" value="ArsR-like_HTH"/>
</dbReference>